<dbReference type="Proteomes" id="UP000224634">
    <property type="component" value="Unassembled WGS sequence"/>
</dbReference>
<organism evidence="2 3">
    <name type="scientific">Polytolypa hystricis (strain UAMH7299)</name>
    <dbReference type="NCBI Taxonomy" id="1447883"/>
    <lineage>
        <taxon>Eukaryota</taxon>
        <taxon>Fungi</taxon>
        <taxon>Dikarya</taxon>
        <taxon>Ascomycota</taxon>
        <taxon>Pezizomycotina</taxon>
        <taxon>Eurotiomycetes</taxon>
        <taxon>Eurotiomycetidae</taxon>
        <taxon>Onygenales</taxon>
        <taxon>Onygenales incertae sedis</taxon>
        <taxon>Polytolypa</taxon>
    </lineage>
</organism>
<dbReference type="EMBL" id="PDNA01000039">
    <property type="protein sequence ID" value="PGH20737.1"/>
    <property type="molecule type" value="Genomic_DNA"/>
</dbReference>
<accession>A0A2B7YJD2</accession>
<name>A0A2B7YJD2_POLH7</name>
<reference evidence="2 3" key="1">
    <citation type="submission" date="2017-10" db="EMBL/GenBank/DDBJ databases">
        <title>Comparative genomics in systemic dimorphic fungi from Ajellomycetaceae.</title>
        <authorList>
            <person name="Munoz J.F."/>
            <person name="Mcewen J.G."/>
            <person name="Clay O.K."/>
            <person name="Cuomo C.A."/>
        </authorList>
    </citation>
    <scope>NUCLEOTIDE SEQUENCE [LARGE SCALE GENOMIC DNA]</scope>
    <source>
        <strain evidence="2 3">UAMH7299</strain>
    </source>
</reference>
<protein>
    <submittedName>
        <fullName evidence="2">Uncharacterized protein</fullName>
    </submittedName>
</protein>
<dbReference type="AlphaFoldDB" id="A0A2B7YJD2"/>
<comment type="caution">
    <text evidence="2">The sequence shown here is derived from an EMBL/GenBank/DDBJ whole genome shotgun (WGS) entry which is preliminary data.</text>
</comment>
<gene>
    <name evidence="2" type="ORF">AJ80_03497</name>
</gene>
<evidence type="ECO:0000256" key="1">
    <source>
        <dbReference type="SAM" id="MobiDB-lite"/>
    </source>
</evidence>
<sequence>MSTQHVDMQRLHEATNKEASSLCDLESLFDAGTSGPASGKLRTHHLVTDLLSPRSEAMSSIHGTAATFDPNGRCPAIDDIPSNLTIVFQDSRAPGPYTCSSPVPSQETYKNGPLSSKRVCDRQLLDAFSSSN</sequence>
<feature type="region of interest" description="Disordered" evidence="1">
    <location>
        <begin position="96"/>
        <end position="115"/>
    </location>
</feature>
<proteinExistence type="predicted"/>
<evidence type="ECO:0000313" key="2">
    <source>
        <dbReference type="EMBL" id="PGH20737.1"/>
    </source>
</evidence>
<evidence type="ECO:0000313" key="3">
    <source>
        <dbReference type="Proteomes" id="UP000224634"/>
    </source>
</evidence>
<keyword evidence="3" id="KW-1185">Reference proteome</keyword>
<feature type="compositionally biased region" description="Polar residues" evidence="1">
    <location>
        <begin position="98"/>
        <end position="109"/>
    </location>
</feature>